<dbReference type="Gene3D" id="1.10.287.130">
    <property type="match status" value="1"/>
</dbReference>
<dbReference type="Pfam" id="PF02518">
    <property type="entry name" value="HATPase_c"/>
    <property type="match status" value="1"/>
</dbReference>
<dbReference type="InterPro" id="IPR003661">
    <property type="entry name" value="HisK_dim/P_dom"/>
</dbReference>
<dbReference type="SMART" id="SM00387">
    <property type="entry name" value="HATPase_c"/>
    <property type="match status" value="1"/>
</dbReference>
<keyword evidence="4" id="KW-1133">Transmembrane helix</keyword>
<keyword evidence="4" id="KW-0812">Transmembrane</keyword>
<feature type="transmembrane region" description="Helical" evidence="4">
    <location>
        <begin position="160"/>
        <end position="183"/>
    </location>
</feature>
<dbReference type="SUPFAM" id="SSF47384">
    <property type="entry name" value="Homodimeric domain of signal transducing histidine kinase"/>
    <property type="match status" value="1"/>
</dbReference>
<dbReference type="PANTHER" id="PTHR43547:SF2">
    <property type="entry name" value="HYBRID SIGNAL TRANSDUCTION HISTIDINE KINASE C"/>
    <property type="match status" value="1"/>
</dbReference>
<dbReference type="SUPFAM" id="SSF55874">
    <property type="entry name" value="ATPase domain of HSP90 chaperone/DNA topoisomerase II/histidine kinase"/>
    <property type="match status" value="1"/>
</dbReference>
<comment type="caution">
    <text evidence="6">The sequence shown here is derived from an EMBL/GenBank/DDBJ whole genome shotgun (WGS) entry which is preliminary data.</text>
</comment>
<keyword evidence="7" id="KW-1185">Reference proteome</keyword>
<dbReference type="PANTHER" id="PTHR43547">
    <property type="entry name" value="TWO-COMPONENT HISTIDINE KINASE"/>
    <property type="match status" value="1"/>
</dbReference>
<feature type="domain" description="Histidine kinase" evidence="5">
    <location>
        <begin position="275"/>
        <end position="493"/>
    </location>
</feature>
<evidence type="ECO:0000313" key="6">
    <source>
        <dbReference type="EMBL" id="PKR50930.1"/>
    </source>
</evidence>
<dbReference type="EC" id="2.7.13.3" evidence="2"/>
<dbReference type="CDD" id="cd00075">
    <property type="entry name" value="HATPase"/>
    <property type="match status" value="1"/>
</dbReference>
<evidence type="ECO:0000256" key="2">
    <source>
        <dbReference type="ARBA" id="ARBA00012438"/>
    </source>
</evidence>
<dbReference type="InterPro" id="IPR003594">
    <property type="entry name" value="HATPase_dom"/>
</dbReference>
<reference evidence="6 7" key="1">
    <citation type="submission" date="2017-11" db="EMBL/GenBank/DDBJ databases">
        <title>Biodiversity and function of Thalassospira species in the particle-attached aromatic-hydrocarbon-degrading consortia from the surface seawater of the China South Sea.</title>
        <authorList>
            <person name="Dong C."/>
            <person name="Liu R."/>
            <person name="Shao Z."/>
        </authorList>
    </citation>
    <scope>NUCLEOTIDE SEQUENCE [LARGE SCALE GENOMIC DNA]</scope>
    <source>
        <strain evidence="6 7">139Z-12</strain>
    </source>
</reference>
<gene>
    <name evidence="6" type="ORF">CU041_05110</name>
</gene>
<organism evidence="6 7">
    <name type="scientific">Thalassospira povalilytica</name>
    <dbReference type="NCBI Taxonomy" id="732237"/>
    <lineage>
        <taxon>Bacteria</taxon>
        <taxon>Pseudomonadati</taxon>
        <taxon>Pseudomonadota</taxon>
        <taxon>Alphaproteobacteria</taxon>
        <taxon>Rhodospirillales</taxon>
        <taxon>Thalassospiraceae</taxon>
        <taxon>Thalassospira</taxon>
    </lineage>
</organism>
<evidence type="ECO:0000256" key="3">
    <source>
        <dbReference type="ARBA" id="ARBA00022553"/>
    </source>
</evidence>
<feature type="transmembrane region" description="Helical" evidence="4">
    <location>
        <begin position="136"/>
        <end position="154"/>
    </location>
</feature>
<proteinExistence type="predicted"/>
<evidence type="ECO:0000313" key="7">
    <source>
        <dbReference type="Proteomes" id="UP000233365"/>
    </source>
</evidence>
<dbReference type="Proteomes" id="UP000233365">
    <property type="component" value="Unassembled WGS sequence"/>
</dbReference>
<accession>A0ABX4RB36</accession>
<keyword evidence="3" id="KW-0597">Phosphoprotein</keyword>
<protein>
    <recommendedName>
        <fullName evidence="2">histidine kinase</fullName>
        <ecNumber evidence="2">2.7.13.3</ecNumber>
    </recommendedName>
</protein>
<dbReference type="CDD" id="cd00082">
    <property type="entry name" value="HisKA"/>
    <property type="match status" value="1"/>
</dbReference>
<feature type="transmembrane region" description="Helical" evidence="4">
    <location>
        <begin position="234"/>
        <end position="258"/>
    </location>
</feature>
<feature type="transmembrane region" description="Helical" evidence="4">
    <location>
        <begin position="79"/>
        <end position="99"/>
    </location>
</feature>
<evidence type="ECO:0000256" key="4">
    <source>
        <dbReference type="SAM" id="Phobius"/>
    </source>
</evidence>
<dbReference type="PROSITE" id="PS50109">
    <property type="entry name" value="HIS_KIN"/>
    <property type="match status" value="1"/>
</dbReference>
<feature type="transmembrane region" description="Helical" evidence="4">
    <location>
        <begin position="195"/>
        <end position="214"/>
    </location>
</feature>
<evidence type="ECO:0000256" key="1">
    <source>
        <dbReference type="ARBA" id="ARBA00000085"/>
    </source>
</evidence>
<evidence type="ECO:0000259" key="5">
    <source>
        <dbReference type="PROSITE" id="PS50109"/>
    </source>
</evidence>
<name>A0ABX4RB36_9PROT</name>
<comment type="catalytic activity">
    <reaction evidence="1">
        <text>ATP + protein L-histidine = ADP + protein N-phospho-L-histidine.</text>
        <dbReference type="EC" id="2.7.13.3"/>
    </reaction>
</comment>
<feature type="transmembrane region" description="Helical" evidence="4">
    <location>
        <begin position="51"/>
        <end position="72"/>
    </location>
</feature>
<keyword evidence="4" id="KW-0472">Membrane</keyword>
<dbReference type="InterPro" id="IPR036097">
    <property type="entry name" value="HisK_dim/P_sf"/>
</dbReference>
<dbReference type="EMBL" id="PGTS01000002">
    <property type="protein sequence ID" value="PKR50930.1"/>
    <property type="molecule type" value="Genomic_DNA"/>
</dbReference>
<dbReference type="InterPro" id="IPR036890">
    <property type="entry name" value="HATPase_C_sf"/>
</dbReference>
<feature type="transmembrane region" description="Helical" evidence="4">
    <location>
        <begin position="105"/>
        <end position="124"/>
    </location>
</feature>
<sequence length="516" mass="56311">MRPLPPKMQNRRNFDLELFNRGPPDPITAGGPHSFGWESELFGVELDIRTLAFIATLAAIVQAITLTSLWMVSRQGAGTVFWAAGGVCAAIGFVLLGFRGAIPDVMSIIIANTFIGASYALYWLGIEFYTKRKPNILAAAAIISTVALLFTYYCEVAPDIAARVIVISVALAIMSFGSFRALWFQRKGQRSAPESVVAITFAAHGIFHCFRAIYTWLVEQEIANFMNASTVHMFAFLDVILFLLLTAVGFTAMIIIALNTSLRAEAKAKDRLFTVLAHDLRTPFQGLAGLSLLAQQDLVAGNQAQALGNIRQLHSSTSETLRFLDDLLIWGRTLFDAGKAEKTEIDIDDLIETTIKVSRPLLETKSINVAYSPQKLVGFGIAPHAQMICRNLLVNAIKYSNPRSTISVSSSAIGNKIHIRVVDRGAGVSDQMIADFANNNAPFNSAEGTSGELGSGVGLTLCRDLCWEDDEHIWLEHNPDGGVIAVFTIAAKRVENPVTQQKMPADISDEHLLIKN</sequence>
<dbReference type="Gene3D" id="3.30.565.10">
    <property type="entry name" value="Histidine kinase-like ATPase, C-terminal domain"/>
    <property type="match status" value="1"/>
</dbReference>
<dbReference type="InterPro" id="IPR005467">
    <property type="entry name" value="His_kinase_dom"/>
</dbReference>